<dbReference type="EMBL" id="CAJVPU010003043">
    <property type="protein sequence ID" value="CAG8511962.1"/>
    <property type="molecule type" value="Genomic_DNA"/>
</dbReference>
<dbReference type="Proteomes" id="UP000789702">
    <property type="component" value="Unassembled WGS sequence"/>
</dbReference>
<reference evidence="1" key="1">
    <citation type="submission" date="2021-06" db="EMBL/GenBank/DDBJ databases">
        <authorList>
            <person name="Kallberg Y."/>
            <person name="Tangrot J."/>
            <person name="Rosling A."/>
        </authorList>
    </citation>
    <scope>NUCLEOTIDE SEQUENCE</scope>
    <source>
        <strain evidence="1">IL203A</strain>
    </source>
</reference>
<protein>
    <submittedName>
        <fullName evidence="1">4612_t:CDS:1</fullName>
    </submittedName>
</protein>
<comment type="caution">
    <text evidence="1">The sequence shown here is derived from an EMBL/GenBank/DDBJ whole genome shotgun (WGS) entry which is preliminary data.</text>
</comment>
<sequence>MTSKLIKTLATFFLYSALFIFHNEAITWFQTARYTSSSLYLVNNIGLNDITGTVVAFADFNSDKYTDLIVLTADQTTISIYLWDHASYKFTKAPSADITITTDGNNAGFLITNVLPGDYNYDGILDVLIMGQASPGDSSKELYMRVYMGSGNNTFDPNYYNVPSSTAQQPIPLDFYGNMKVDLLGHQFGNSSHISIWKNVFNTTTRTLFDVVQMPVNGAFQNCTISDPHSNAFIDLNGDCLADLFLTCRESSSSPLTYQIWTNIKGGFTFSRSGNLPDGTGQISFADMDGDGAIDMVYPVCSGGTCKIHIAYNKQIPLCTDSNSGCRQSSNLCLADDNFSFNIQTSSNENYSIIDISSELPDDGTIVTTDSTFKGNLPIPIRIGDYNFDGYPDILIISSSGSTYRASLFQSELCTYQKCSSLEVSSRKRTFTRVIDGASPLNDITDARSAAFVDLDEDGTLDILVLKSTSTRVNMIHNNYFNDAFFIKALMLNGVAEKQGYGVSYSGASYKFTILDTSGVQRANQVAQYPQSAYQALQTPYSLFGLGRTNNYVDLLFAGSTRNQTLYYTTFSGVIPNSQLIIVPYQPPNVFDPSTWSLELFIHPGDWIPWVLLVLIISTIVMAIIVVILNWMEKREDELERKKASHMIHFGAL</sequence>
<keyword evidence="2" id="KW-1185">Reference proteome</keyword>
<gene>
    <name evidence="1" type="ORF">DHETER_LOCUS3502</name>
</gene>
<organism evidence="1 2">
    <name type="scientific">Dentiscutata heterogama</name>
    <dbReference type="NCBI Taxonomy" id="1316150"/>
    <lineage>
        <taxon>Eukaryota</taxon>
        <taxon>Fungi</taxon>
        <taxon>Fungi incertae sedis</taxon>
        <taxon>Mucoromycota</taxon>
        <taxon>Glomeromycotina</taxon>
        <taxon>Glomeromycetes</taxon>
        <taxon>Diversisporales</taxon>
        <taxon>Gigasporaceae</taxon>
        <taxon>Dentiscutata</taxon>
    </lineage>
</organism>
<accession>A0ACA9L8R4</accession>
<evidence type="ECO:0000313" key="1">
    <source>
        <dbReference type="EMBL" id="CAG8511962.1"/>
    </source>
</evidence>
<proteinExistence type="predicted"/>
<name>A0ACA9L8R4_9GLOM</name>
<evidence type="ECO:0000313" key="2">
    <source>
        <dbReference type="Proteomes" id="UP000789702"/>
    </source>
</evidence>